<evidence type="ECO:0000313" key="3">
    <source>
        <dbReference type="Proteomes" id="UP000075260"/>
    </source>
</evidence>
<evidence type="ECO:0000313" key="2">
    <source>
        <dbReference type="EMBL" id="KYF64688.1"/>
    </source>
</evidence>
<dbReference type="EMBL" id="JEMA01000899">
    <property type="protein sequence ID" value="KYF64688.1"/>
    <property type="molecule type" value="Genomic_DNA"/>
</dbReference>
<dbReference type="RefSeq" id="WP_061611550.1">
    <property type="nucleotide sequence ID" value="NZ_JEMA01000899.1"/>
</dbReference>
<organism evidence="2 3">
    <name type="scientific">Sorangium cellulosum</name>
    <name type="common">Polyangium cellulosum</name>
    <dbReference type="NCBI Taxonomy" id="56"/>
    <lineage>
        <taxon>Bacteria</taxon>
        <taxon>Pseudomonadati</taxon>
        <taxon>Myxococcota</taxon>
        <taxon>Polyangia</taxon>
        <taxon>Polyangiales</taxon>
        <taxon>Polyangiaceae</taxon>
        <taxon>Sorangium</taxon>
    </lineage>
</organism>
<sequence>MRNPEFVVDIEPGGGSRLRLSVHAHNLAPIEDELERPFPSLPPAELDELRSGYGSEQMTESMADLVTGWLLQNDLRGHLGTAVNAATQPFRIVFRPHPTVFPHLSDVPFELLKFGADPLALHPWVRGIVHTQKRHRAVATPPTMRWGWPFRVLIVRTNPKDLGGCVPPAMPLRDRVLSIARACGLAEVVEVAVLTSEGGAGRPVTYDALRAELRNASYNLLVYLGHGDLQDVAFEGFPPIGVLLFELDGSEFANPIRADQIRSEFMNRPVPVVVLAGCLTAGSDVVRERLPQWMRGSQSVAHALIHGESGVQCAIGMRHRLETTDAERFLQAFVLSLLKQSPGDVERAVRAGREEMFAQKPYPPSWSAPVLFRAAGMEPLFDFLCTAPTAYDPLDEHDQELREKVWKKLSELPASLPPDTRQFSSFLLDTVESAFLDRRRQRGASLVWPTRVEAKPGDTVQVSVQHMGSLSVSRLEGRLSFAEAIVPRAARPGTALKAAGLRAYFALDQPGEVRFFASSPAGEPVTLGTGPLFEADLTLPGVFPAVYELRVDALASDPRLFLCGWNNTVVVSLP</sequence>
<comment type="caution">
    <text evidence="2">The sequence shown here is derived from an EMBL/GenBank/DDBJ whole genome shotgun (WGS) entry which is preliminary data.</text>
</comment>
<dbReference type="Proteomes" id="UP000075260">
    <property type="component" value="Unassembled WGS sequence"/>
</dbReference>
<evidence type="ECO:0000259" key="1">
    <source>
        <dbReference type="Pfam" id="PF12770"/>
    </source>
</evidence>
<name>A0A150QAP1_SORCE</name>
<accession>A0A150QAP1</accession>
<reference evidence="2 3" key="1">
    <citation type="submission" date="2014-02" db="EMBL/GenBank/DDBJ databases">
        <title>The small core and large imbalanced accessory genome model reveals a collaborative survival strategy of Sorangium cellulosum strains in nature.</title>
        <authorList>
            <person name="Han K."/>
            <person name="Peng R."/>
            <person name="Blom J."/>
            <person name="Li Y.-Z."/>
        </authorList>
    </citation>
    <scope>NUCLEOTIDE SEQUENCE [LARGE SCALE GENOMIC DNA]</scope>
    <source>
        <strain evidence="2 3">So0008-312</strain>
    </source>
</reference>
<dbReference type="Pfam" id="PF12770">
    <property type="entry name" value="CHAT"/>
    <property type="match status" value="1"/>
</dbReference>
<dbReference type="AlphaFoldDB" id="A0A150QAP1"/>
<proteinExistence type="predicted"/>
<protein>
    <recommendedName>
        <fullName evidence="1">CHAT domain-containing protein</fullName>
    </recommendedName>
</protein>
<gene>
    <name evidence="2" type="ORF">BE15_34975</name>
</gene>
<feature type="domain" description="CHAT" evidence="1">
    <location>
        <begin position="104"/>
        <end position="372"/>
    </location>
</feature>
<dbReference type="InterPro" id="IPR024983">
    <property type="entry name" value="CHAT_dom"/>
</dbReference>
<dbReference type="OrthoDB" id="5483063at2"/>